<dbReference type="Proteomes" id="UP001299046">
    <property type="component" value="Unassembled WGS sequence"/>
</dbReference>
<evidence type="ECO:0008006" key="3">
    <source>
        <dbReference type="Google" id="ProtNLM"/>
    </source>
</evidence>
<dbReference type="RefSeq" id="WP_224863930.1">
    <property type="nucleotide sequence ID" value="NZ_JAYJJT010000017.1"/>
</dbReference>
<keyword evidence="2" id="KW-1185">Reference proteome</keyword>
<evidence type="ECO:0000313" key="1">
    <source>
        <dbReference type="EMBL" id="MEB3051049.1"/>
    </source>
</evidence>
<comment type="caution">
    <text evidence="1">The sequence shown here is derived from an EMBL/GenBank/DDBJ whole genome shotgun (WGS) entry which is preliminary data.</text>
</comment>
<sequence>MAAAVAVAALAVALTKTGATSEPTYTAAQKAEARTQLCDQYKLAVNAVKIETHIPDNTALARASEINGAAILELAAANPALAGEYRSAAQELAIAFRTESALGSLGSNDTGFQAAVDATNAKGTVMQELCGD</sequence>
<organism evidence="1 2">
    <name type="scientific">[Mycobacterium] zoologicum</name>
    <dbReference type="NCBI Taxonomy" id="2872311"/>
    <lineage>
        <taxon>Bacteria</taxon>
        <taxon>Bacillati</taxon>
        <taxon>Actinomycetota</taxon>
        <taxon>Actinomycetes</taxon>
        <taxon>Mycobacteriales</taxon>
        <taxon>Mycobacteriaceae</taxon>
        <taxon>Mycolicibacter</taxon>
    </lineage>
</organism>
<accession>A0ABU5YLX9</accession>
<reference evidence="1 2" key="1">
    <citation type="submission" date="2023-12" db="EMBL/GenBank/DDBJ databases">
        <title>Description of new species of Mycobacterium terrae complex isolated from sewage at the Sao Paulo Zoological Park Foundation in Brazil.</title>
        <authorList>
            <person name="Romagnoli C.L."/>
            <person name="Conceicao E.C."/>
            <person name="Machado E."/>
            <person name="Barreto L.B.P.F."/>
            <person name="Sharma A."/>
            <person name="Silva N.M."/>
            <person name="Marques L.E."/>
            <person name="Juliana M.A."/>
            <person name="Lourenco M.C.S."/>
            <person name="Digiampietri L.A."/>
            <person name="Suffys P.N."/>
            <person name="Viana-Niero C."/>
        </authorList>
    </citation>
    <scope>NUCLEOTIDE SEQUENCE [LARGE SCALE GENOMIC DNA]</scope>
    <source>
        <strain evidence="1 2">MYC123</strain>
    </source>
</reference>
<gene>
    <name evidence="1" type="ORF">KV112_15090</name>
</gene>
<proteinExistence type="predicted"/>
<name>A0ABU5YLX9_9MYCO</name>
<dbReference type="EMBL" id="JAYJJT010000017">
    <property type="protein sequence ID" value="MEB3051049.1"/>
    <property type="molecule type" value="Genomic_DNA"/>
</dbReference>
<protein>
    <recommendedName>
        <fullName evidence="3">Haemophore haem-binding domain-containing protein</fullName>
    </recommendedName>
</protein>
<evidence type="ECO:0000313" key="2">
    <source>
        <dbReference type="Proteomes" id="UP001299046"/>
    </source>
</evidence>